<dbReference type="GO" id="GO:0003676">
    <property type="term" value="F:nucleic acid binding"/>
    <property type="evidence" value="ECO:0007669"/>
    <property type="project" value="InterPro"/>
</dbReference>
<protein>
    <submittedName>
        <fullName evidence="5">Uncharacterized protein</fullName>
    </submittedName>
</protein>
<keyword evidence="3" id="KW-0809">Transit peptide</keyword>
<dbReference type="Pfam" id="PF02536">
    <property type="entry name" value="mTERF"/>
    <property type="match status" value="2"/>
</dbReference>
<evidence type="ECO:0000256" key="1">
    <source>
        <dbReference type="ARBA" id="ARBA00007692"/>
    </source>
</evidence>
<evidence type="ECO:0000256" key="2">
    <source>
        <dbReference type="ARBA" id="ARBA00022472"/>
    </source>
</evidence>
<gene>
    <name evidence="5" type="ORF">OSTQU699_LOCUS7082</name>
</gene>
<reference evidence="5" key="1">
    <citation type="submission" date="2020-12" db="EMBL/GenBank/DDBJ databases">
        <authorList>
            <person name="Iha C."/>
        </authorList>
    </citation>
    <scope>NUCLEOTIDE SEQUENCE</scope>
</reference>
<feature type="compositionally biased region" description="Basic residues" evidence="4">
    <location>
        <begin position="119"/>
        <end position="131"/>
    </location>
</feature>
<keyword evidence="2" id="KW-0805">Transcription regulation</keyword>
<organism evidence="5 6">
    <name type="scientific">Ostreobium quekettii</name>
    <dbReference type="NCBI Taxonomy" id="121088"/>
    <lineage>
        <taxon>Eukaryota</taxon>
        <taxon>Viridiplantae</taxon>
        <taxon>Chlorophyta</taxon>
        <taxon>core chlorophytes</taxon>
        <taxon>Ulvophyceae</taxon>
        <taxon>TCBD clade</taxon>
        <taxon>Bryopsidales</taxon>
        <taxon>Ostreobineae</taxon>
        <taxon>Ostreobiaceae</taxon>
        <taxon>Ostreobium</taxon>
    </lineage>
</organism>
<dbReference type="Proteomes" id="UP000708148">
    <property type="component" value="Unassembled WGS sequence"/>
</dbReference>
<dbReference type="SMART" id="SM00733">
    <property type="entry name" value="Mterf"/>
    <property type="match status" value="5"/>
</dbReference>
<dbReference type="PANTHER" id="PTHR13068">
    <property type="entry name" value="CGI-12 PROTEIN-RELATED"/>
    <property type="match status" value="1"/>
</dbReference>
<dbReference type="InterPro" id="IPR003690">
    <property type="entry name" value="MTERF"/>
</dbReference>
<name>A0A8S1J3R4_9CHLO</name>
<accession>A0A8S1J3R4</accession>
<evidence type="ECO:0000256" key="4">
    <source>
        <dbReference type="SAM" id="MobiDB-lite"/>
    </source>
</evidence>
<comment type="caution">
    <text evidence="5">The sequence shown here is derived from an EMBL/GenBank/DDBJ whole genome shotgun (WGS) entry which is preliminary data.</text>
</comment>
<dbReference type="OrthoDB" id="637682at2759"/>
<comment type="similarity">
    <text evidence="1">Belongs to the mTERF family.</text>
</comment>
<feature type="compositionally biased region" description="Low complexity" evidence="4">
    <location>
        <begin position="157"/>
        <end position="171"/>
    </location>
</feature>
<dbReference type="GO" id="GO:0006353">
    <property type="term" value="P:DNA-templated transcription termination"/>
    <property type="evidence" value="ECO:0007669"/>
    <property type="project" value="UniProtKB-KW"/>
</dbReference>
<dbReference type="AlphaFoldDB" id="A0A8S1J3R4"/>
<dbReference type="EMBL" id="CAJHUC010001617">
    <property type="protein sequence ID" value="CAD7701725.1"/>
    <property type="molecule type" value="Genomic_DNA"/>
</dbReference>
<feature type="region of interest" description="Disordered" evidence="4">
    <location>
        <begin position="103"/>
        <end position="188"/>
    </location>
</feature>
<keyword evidence="2" id="KW-0804">Transcription</keyword>
<keyword evidence="2" id="KW-0806">Transcription termination</keyword>
<dbReference type="Gene3D" id="1.25.70.10">
    <property type="entry name" value="Transcription termination factor 3, mitochondrial"/>
    <property type="match status" value="1"/>
</dbReference>
<keyword evidence="6" id="KW-1185">Reference proteome</keyword>
<dbReference type="InterPro" id="IPR038538">
    <property type="entry name" value="MTERF_sf"/>
</dbReference>
<evidence type="ECO:0000313" key="5">
    <source>
        <dbReference type="EMBL" id="CAD7701725.1"/>
    </source>
</evidence>
<evidence type="ECO:0000313" key="6">
    <source>
        <dbReference type="Proteomes" id="UP000708148"/>
    </source>
</evidence>
<evidence type="ECO:0000256" key="3">
    <source>
        <dbReference type="ARBA" id="ARBA00022946"/>
    </source>
</evidence>
<sequence>MDCAAGPLRRAAGAAGEAGCRGELFTVAKGRRAGTRTRAPAGALRRRAWGAARRQRSQGTIWGGIGDAMLTGCIQGAAGGNGLAQGGHRREGFARVGSSRWISIGASSGDSPATDGQRRRTRVSRKSKKRGANNDTFTASGAPKGPPEVPCTEERPASASPTAAGAQSAAPKSVSRKALVIDPRGDADRPTGIRPELLRFLQSSLGINPGDAADMVRRAIDWWRDVGSQREGRRALHPGDFNERHAEASLLFLAGRGVAVKDLRGIVSRCPELLDADVKDLSPLIGLLEGLKIKGRALGKVLAGHPEVMLQGDWRTIAKVVEVLRRLGVHEDQVRHTVAAFPPLLCIRIEDLRDNSYALADLIVKEDDLVPLVAKHPSLLNHPRQAFEAVCKALAPGGVEEAQVRAMIQKEPRILVKTVGTMEAIVKHFLEGGLSKVELGALLSKDPKLLLCRYATIQSKTHFLMHVVKRPISDVMSFPAYYYYSLSRRIGPRFMFLSRRMEKPAVDSLGLQDILQCDDDTFAEELVGALFEEYKVFQAQWQRLQGARLPIIRGREPKHRNGGGAIEAMVRMDQKKLSI</sequence>
<dbReference type="PANTHER" id="PTHR13068:SF112">
    <property type="entry name" value="TRANSCRIPTION TERMINATION FACTOR 3, MITOCHONDRIAL"/>
    <property type="match status" value="1"/>
</dbReference>
<proteinExistence type="inferred from homology"/>